<comment type="subcellular location">
    <subcellularLocation>
        <location evidence="1">Cell envelope</location>
    </subcellularLocation>
</comment>
<dbReference type="InterPro" id="IPR058627">
    <property type="entry name" value="MdtA-like_C"/>
</dbReference>
<evidence type="ECO:0000256" key="3">
    <source>
        <dbReference type="SAM" id="MobiDB-lite"/>
    </source>
</evidence>
<evidence type="ECO:0000259" key="4">
    <source>
        <dbReference type="Pfam" id="PF25876"/>
    </source>
</evidence>
<evidence type="ECO:0000313" key="9">
    <source>
        <dbReference type="Proteomes" id="UP000481252"/>
    </source>
</evidence>
<dbReference type="Gene3D" id="2.40.30.170">
    <property type="match status" value="1"/>
</dbReference>
<proteinExistence type="inferred from homology"/>
<dbReference type="InterPro" id="IPR058626">
    <property type="entry name" value="MdtA-like_b-barrel"/>
</dbReference>
<dbReference type="InterPro" id="IPR058624">
    <property type="entry name" value="MdtA-like_HH"/>
</dbReference>
<dbReference type="PANTHER" id="PTHR30158">
    <property type="entry name" value="ACRA/E-RELATED COMPONENT OF DRUG EFFLUX TRANSPORTER"/>
    <property type="match status" value="1"/>
</dbReference>
<dbReference type="Proteomes" id="UP000481252">
    <property type="component" value="Unassembled WGS sequence"/>
</dbReference>
<dbReference type="EMBL" id="JAAKZG010000012">
    <property type="protein sequence ID" value="NGN43943.1"/>
    <property type="molecule type" value="Genomic_DNA"/>
</dbReference>
<evidence type="ECO:0000256" key="1">
    <source>
        <dbReference type="ARBA" id="ARBA00004196"/>
    </source>
</evidence>
<dbReference type="GO" id="GO:0030313">
    <property type="term" value="C:cell envelope"/>
    <property type="evidence" value="ECO:0007669"/>
    <property type="project" value="UniProtKB-SubCell"/>
</dbReference>
<reference evidence="8 9" key="1">
    <citation type="submission" date="2020-02" db="EMBL/GenBank/DDBJ databases">
        <title>Genome sequence of the type strain CGMCC 1.15528 of Mesorhizobium zhangyense.</title>
        <authorList>
            <person name="Gao J."/>
            <person name="Sun J."/>
        </authorList>
    </citation>
    <scope>NUCLEOTIDE SEQUENCE [LARGE SCALE GENOMIC DNA]</scope>
    <source>
        <strain evidence="8 9">CGMCC 1.15528</strain>
    </source>
</reference>
<feature type="domain" description="Multidrug resistance protein MdtA-like C-terminal permuted SH3" evidence="7">
    <location>
        <begin position="296"/>
        <end position="354"/>
    </location>
</feature>
<protein>
    <submittedName>
        <fullName evidence="8">Efflux RND transporter periplasmic adaptor subunit</fullName>
    </submittedName>
</protein>
<dbReference type="GO" id="GO:0046677">
    <property type="term" value="P:response to antibiotic"/>
    <property type="evidence" value="ECO:0007669"/>
    <property type="project" value="TreeGrafter"/>
</dbReference>
<gene>
    <name evidence="8" type="ORF">G6N74_23030</name>
</gene>
<dbReference type="AlphaFoldDB" id="A0A7C9VAH0"/>
<accession>A0A7C9VAH0</accession>
<dbReference type="InterPro" id="IPR006143">
    <property type="entry name" value="RND_pump_MFP"/>
</dbReference>
<feature type="compositionally biased region" description="Polar residues" evidence="3">
    <location>
        <begin position="386"/>
        <end position="397"/>
    </location>
</feature>
<feature type="region of interest" description="Disordered" evidence="3">
    <location>
        <begin position="361"/>
        <end position="397"/>
    </location>
</feature>
<dbReference type="Pfam" id="PF25967">
    <property type="entry name" value="RND-MFP_C"/>
    <property type="match status" value="1"/>
</dbReference>
<feature type="domain" description="Multidrug resistance protein MdtA-like barrel-sandwich hybrid" evidence="5">
    <location>
        <begin position="58"/>
        <end position="194"/>
    </location>
</feature>
<evidence type="ECO:0000313" key="8">
    <source>
        <dbReference type="EMBL" id="NGN43943.1"/>
    </source>
</evidence>
<dbReference type="FunFam" id="2.40.420.20:FF:000001">
    <property type="entry name" value="Efflux RND transporter periplasmic adaptor subunit"/>
    <property type="match status" value="1"/>
</dbReference>
<organism evidence="8 9">
    <name type="scientific">Mesorhizobium zhangyense</name>
    <dbReference type="NCBI Taxonomy" id="1776730"/>
    <lineage>
        <taxon>Bacteria</taxon>
        <taxon>Pseudomonadati</taxon>
        <taxon>Pseudomonadota</taxon>
        <taxon>Alphaproteobacteria</taxon>
        <taxon>Hyphomicrobiales</taxon>
        <taxon>Phyllobacteriaceae</taxon>
        <taxon>Mesorhizobium</taxon>
    </lineage>
</organism>
<dbReference type="InterPro" id="IPR058625">
    <property type="entry name" value="MdtA-like_BSH"/>
</dbReference>
<evidence type="ECO:0000259" key="6">
    <source>
        <dbReference type="Pfam" id="PF25944"/>
    </source>
</evidence>
<dbReference type="Pfam" id="PF25876">
    <property type="entry name" value="HH_MFP_RND"/>
    <property type="match status" value="1"/>
</dbReference>
<evidence type="ECO:0000259" key="7">
    <source>
        <dbReference type="Pfam" id="PF25967"/>
    </source>
</evidence>
<name>A0A7C9VAH0_9HYPH</name>
<feature type="domain" description="Multidrug resistance protein MdtA-like beta-barrel" evidence="6">
    <location>
        <begin position="209"/>
        <end position="292"/>
    </location>
</feature>
<dbReference type="PANTHER" id="PTHR30158:SF24">
    <property type="entry name" value="HLYD FAMILY SECRETION PROTEIN"/>
    <property type="match status" value="1"/>
</dbReference>
<dbReference type="PRINTS" id="PR01490">
    <property type="entry name" value="RTXTOXIND"/>
</dbReference>
<keyword evidence="9" id="KW-1185">Reference proteome</keyword>
<dbReference type="Gene3D" id="1.10.287.470">
    <property type="entry name" value="Helix hairpin bin"/>
    <property type="match status" value="1"/>
</dbReference>
<dbReference type="Pfam" id="PF25944">
    <property type="entry name" value="Beta-barrel_RND"/>
    <property type="match status" value="1"/>
</dbReference>
<dbReference type="GO" id="GO:0022857">
    <property type="term" value="F:transmembrane transporter activity"/>
    <property type="evidence" value="ECO:0007669"/>
    <property type="project" value="InterPro"/>
</dbReference>
<comment type="similarity">
    <text evidence="2">Belongs to the membrane fusion protein (MFP) (TC 8.A.1) family.</text>
</comment>
<dbReference type="NCBIfam" id="TIGR01730">
    <property type="entry name" value="RND_mfp"/>
    <property type="match status" value="1"/>
</dbReference>
<comment type="caution">
    <text evidence="8">The sequence shown here is derived from an EMBL/GenBank/DDBJ whole genome shotgun (WGS) entry which is preliminary data.</text>
</comment>
<feature type="domain" description="Multidrug resistance protein MdtA-like alpha-helical hairpin" evidence="4">
    <location>
        <begin position="98"/>
        <end position="167"/>
    </location>
</feature>
<dbReference type="GO" id="GO:0005886">
    <property type="term" value="C:plasma membrane"/>
    <property type="evidence" value="ECO:0007669"/>
    <property type="project" value="TreeGrafter"/>
</dbReference>
<evidence type="ECO:0000259" key="5">
    <source>
        <dbReference type="Pfam" id="PF25917"/>
    </source>
</evidence>
<dbReference type="Pfam" id="PF25917">
    <property type="entry name" value="BSH_RND"/>
    <property type="match status" value="1"/>
</dbReference>
<dbReference type="Gene3D" id="2.40.50.100">
    <property type="match status" value="1"/>
</dbReference>
<dbReference type="Gene3D" id="2.40.420.20">
    <property type="match status" value="1"/>
</dbReference>
<sequence length="397" mass="40852">MPDAATSNANTAAAQSAVSSGKGRSGGGGPIAVIVATAQKQSFPVVTRSFATVQSPAVVTVGARISSQVTEIHVKDGQMVKAGDLLISLDDRALRAQLARDKAILAKDSALLVSTTADMNRAKDLATKQAGTQQAYDDALAAQQSAQATVDSDQATVEADQIQLDFTSITAPIDGRLGAVQVSVGDLVGGSSTSSSTTSGLVTITQVDPIQVSFHLPESNLQVFKPLLDAGKAPEVRVLKSGSADLIASGRMDFIDSAVDTASGTITMRATVENSSFVLWPGQFVDVEIDQDDLNDATVIPTVALQPGQNGQFVYVVGSNNTVEVRPVKVALSDGDTSAIASGLEPGDKIVTEGQLRLKPGAAVKPTTATAEADDSSAVQPAAYEKSQTTAQDSVQQ</sequence>
<dbReference type="SUPFAM" id="SSF111369">
    <property type="entry name" value="HlyD-like secretion proteins"/>
    <property type="match status" value="1"/>
</dbReference>
<evidence type="ECO:0000256" key="2">
    <source>
        <dbReference type="ARBA" id="ARBA00009477"/>
    </source>
</evidence>